<dbReference type="EMBL" id="GBXM01088648">
    <property type="protein sequence ID" value="JAH19929.1"/>
    <property type="molecule type" value="Transcribed_RNA"/>
</dbReference>
<protein>
    <submittedName>
        <fullName evidence="1">Uncharacterized protein</fullName>
    </submittedName>
</protein>
<dbReference type="AlphaFoldDB" id="A0A0E9QSY1"/>
<evidence type="ECO:0000313" key="1">
    <source>
        <dbReference type="EMBL" id="JAH19929.1"/>
    </source>
</evidence>
<organism evidence="1">
    <name type="scientific">Anguilla anguilla</name>
    <name type="common">European freshwater eel</name>
    <name type="synonym">Muraena anguilla</name>
    <dbReference type="NCBI Taxonomy" id="7936"/>
    <lineage>
        <taxon>Eukaryota</taxon>
        <taxon>Metazoa</taxon>
        <taxon>Chordata</taxon>
        <taxon>Craniata</taxon>
        <taxon>Vertebrata</taxon>
        <taxon>Euteleostomi</taxon>
        <taxon>Actinopterygii</taxon>
        <taxon>Neopterygii</taxon>
        <taxon>Teleostei</taxon>
        <taxon>Anguilliformes</taxon>
        <taxon>Anguillidae</taxon>
        <taxon>Anguilla</taxon>
    </lineage>
</organism>
<name>A0A0E9QSY1_ANGAN</name>
<accession>A0A0E9QSY1</accession>
<proteinExistence type="predicted"/>
<reference evidence="1" key="2">
    <citation type="journal article" date="2015" name="Fish Shellfish Immunol.">
        <title>Early steps in the European eel (Anguilla anguilla)-Vibrio vulnificus interaction in the gills: Role of the RtxA13 toxin.</title>
        <authorList>
            <person name="Callol A."/>
            <person name="Pajuelo D."/>
            <person name="Ebbesson L."/>
            <person name="Teles M."/>
            <person name="MacKenzie S."/>
            <person name="Amaro C."/>
        </authorList>
    </citation>
    <scope>NUCLEOTIDE SEQUENCE</scope>
</reference>
<reference evidence="1" key="1">
    <citation type="submission" date="2014-11" db="EMBL/GenBank/DDBJ databases">
        <authorList>
            <person name="Amaro Gonzalez C."/>
        </authorList>
    </citation>
    <scope>NUCLEOTIDE SEQUENCE</scope>
</reference>
<sequence>MTSTLIFSLSPRDVSTYNSGWTYKNKKTT</sequence>